<dbReference type="SUPFAM" id="SSF48726">
    <property type="entry name" value="Immunoglobulin"/>
    <property type="match status" value="2"/>
</dbReference>
<evidence type="ECO:0000256" key="2">
    <source>
        <dbReference type="ARBA" id="ARBA00023157"/>
    </source>
</evidence>
<evidence type="ECO:0000256" key="3">
    <source>
        <dbReference type="ARBA" id="ARBA00023319"/>
    </source>
</evidence>
<reference evidence="8 9" key="1">
    <citation type="submission" date="2021-04" db="EMBL/GenBank/DDBJ databases">
        <authorList>
            <consortium name="Wellcome Sanger Institute Data Sharing"/>
        </authorList>
    </citation>
    <scope>NUCLEOTIDE SEQUENCE [LARGE SCALE GENOMIC DNA]</scope>
</reference>
<evidence type="ECO:0000256" key="4">
    <source>
        <dbReference type="SAM" id="MobiDB-lite"/>
    </source>
</evidence>
<dbReference type="Gene3D" id="2.60.40.10">
    <property type="entry name" value="Immunoglobulins"/>
    <property type="match status" value="2"/>
</dbReference>
<dbReference type="InterPro" id="IPR013151">
    <property type="entry name" value="Immunoglobulin_dom"/>
</dbReference>
<dbReference type="SMART" id="SM00409">
    <property type="entry name" value="IG"/>
    <property type="match status" value="2"/>
</dbReference>
<evidence type="ECO:0000259" key="7">
    <source>
        <dbReference type="PROSITE" id="PS50835"/>
    </source>
</evidence>
<keyword evidence="5" id="KW-1133">Transmembrane helix</keyword>
<dbReference type="GO" id="GO:0006955">
    <property type="term" value="P:immune response"/>
    <property type="evidence" value="ECO:0007669"/>
    <property type="project" value="TreeGrafter"/>
</dbReference>
<feature type="signal peptide" evidence="6">
    <location>
        <begin position="1"/>
        <end position="24"/>
    </location>
</feature>
<reference evidence="8" key="2">
    <citation type="submission" date="2025-08" db="UniProtKB">
        <authorList>
            <consortium name="Ensembl"/>
        </authorList>
    </citation>
    <scope>IDENTIFICATION</scope>
</reference>
<feature type="domain" description="Ig-like" evidence="7">
    <location>
        <begin position="116"/>
        <end position="178"/>
    </location>
</feature>
<feature type="compositionally biased region" description="Polar residues" evidence="4">
    <location>
        <begin position="180"/>
        <end position="189"/>
    </location>
</feature>
<evidence type="ECO:0000313" key="8">
    <source>
        <dbReference type="Ensembl" id="ENSATEP00000078400.1"/>
    </source>
</evidence>
<feature type="region of interest" description="Disordered" evidence="4">
    <location>
        <begin position="180"/>
        <end position="226"/>
    </location>
</feature>
<dbReference type="InterPro" id="IPR007110">
    <property type="entry name" value="Ig-like_dom"/>
</dbReference>
<dbReference type="PANTHER" id="PTHR11481">
    <property type="entry name" value="IMMUNOGLOBULIN FC RECEPTOR"/>
    <property type="match status" value="1"/>
</dbReference>
<reference evidence="8" key="3">
    <citation type="submission" date="2025-09" db="UniProtKB">
        <authorList>
            <consortium name="Ensembl"/>
        </authorList>
    </citation>
    <scope>IDENTIFICATION</scope>
</reference>
<sequence>MKTSSVSLLLGVSVLLLSGLTVSAVSLNLSPNRLQFFREESVSLSCVEDGQTVDGTVKRTRGGQTEDCGAPGSGFGNFTGSCCFMLSLDQSDSGVYWCETSSGRSRDQINFTVSGGELILEIPALPVLTGSDVTLRCRNRNDETVAAYFFKNNLTYDGSRSEFILSRVRPSDEGLYSCSTDTLGESPQSWLRVRDPPPTTSAPPSTTLCSSTLTSPLPDSLPPPPPSSSVLIPVAAVLGSLVLLVLVLVPVLWIKRKQTGRKDVSPPEDVTYADVAFRHADNRRGPAEVTYGEVVIKNQKKTTRRSGPADVTYGEVVIKNQKKKKAGSRTESTDPDVLYSSVRAGTITGN</sequence>
<evidence type="ECO:0000313" key="9">
    <source>
        <dbReference type="Proteomes" id="UP000265040"/>
    </source>
</evidence>
<dbReference type="InterPro" id="IPR013783">
    <property type="entry name" value="Ig-like_fold"/>
</dbReference>
<proteinExistence type="predicted"/>
<evidence type="ECO:0000256" key="5">
    <source>
        <dbReference type="SAM" id="Phobius"/>
    </source>
</evidence>
<dbReference type="GO" id="GO:0009897">
    <property type="term" value="C:external side of plasma membrane"/>
    <property type="evidence" value="ECO:0007669"/>
    <property type="project" value="TreeGrafter"/>
</dbReference>
<evidence type="ECO:0000256" key="6">
    <source>
        <dbReference type="SAM" id="SignalP"/>
    </source>
</evidence>
<dbReference type="Proteomes" id="UP000265040">
    <property type="component" value="Chromosome 18"/>
</dbReference>
<keyword evidence="3" id="KW-0393">Immunoglobulin domain</keyword>
<keyword evidence="5" id="KW-0812">Transmembrane</keyword>
<protein>
    <recommendedName>
        <fullName evidence="7">Ig-like domain-containing protein</fullName>
    </recommendedName>
</protein>
<feature type="transmembrane region" description="Helical" evidence="5">
    <location>
        <begin position="230"/>
        <end position="254"/>
    </location>
</feature>
<keyword evidence="9" id="KW-1185">Reference proteome</keyword>
<keyword evidence="2" id="KW-1015">Disulfide bond</keyword>
<keyword evidence="1 6" id="KW-0732">Signal</keyword>
<name>A0AAQ6ILV9_ANATE</name>
<feature type="compositionally biased region" description="Low complexity" evidence="4">
    <location>
        <begin position="202"/>
        <end position="218"/>
    </location>
</feature>
<keyword evidence="5" id="KW-0472">Membrane</keyword>
<dbReference type="InterPro" id="IPR050488">
    <property type="entry name" value="Ig_Fc_receptor"/>
</dbReference>
<dbReference type="PANTHER" id="PTHR11481:SF64">
    <property type="entry name" value="FC RECEPTOR-LIKE PROTEIN 4"/>
    <property type="match status" value="1"/>
</dbReference>
<dbReference type="AlphaFoldDB" id="A0AAQ6ILV9"/>
<dbReference type="PROSITE" id="PS50835">
    <property type="entry name" value="IG_LIKE"/>
    <property type="match status" value="1"/>
</dbReference>
<dbReference type="Pfam" id="PF00047">
    <property type="entry name" value="ig"/>
    <property type="match status" value="1"/>
</dbReference>
<organism evidence="8 9">
    <name type="scientific">Anabas testudineus</name>
    <name type="common">Climbing perch</name>
    <name type="synonym">Anthias testudineus</name>
    <dbReference type="NCBI Taxonomy" id="64144"/>
    <lineage>
        <taxon>Eukaryota</taxon>
        <taxon>Metazoa</taxon>
        <taxon>Chordata</taxon>
        <taxon>Craniata</taxon>
        <taxon>Vertebrata</taxon>
        <taxon>Euteleostomi</taxon>
        <taxon>Actinopterygii</taxon>
        <taxon>Neopterygii</taxon>
        <taxon>Teleostei</taxon>
        <taxon>Neoteleostei</taxon>
        <taxon>Acanthomorphata</taxon>
        <taxon>Anabantaria</taxon>
        <taxon>Anabantiformes</taxon>
        <taxon>Anabantoidei</taxon>
        <taxon>Anabantidae</taxon>
        <taxon>Anabas</taxon>
    </lineage>
</organism>
<evidence type="ECO:0000256" key="1">
    <source>
        <dbReference type="ARBA" id="ARBA00022729"/>
    </source>
</evidence>
<dbReference type="GO" id="GO:0007166">
    <property type="term" value="P:cell surface receptor signaling pathway"/>
    <property type="evidence" value="ECO:0007669"/>
    <property type="project" value="TreeGrafter"/>
</dbReference>
<dbReference type="Ensembl" id="ENSATET00000079713.1">
    <property type="protein sequence ID" value="ENSATEP00000078400.1"/>
    <property type="gene ID" value="ENSATEG00000030368.1"/>
</dbReference>
<dbReference type="InterPro" id="IPR003599">
    <property type="entry name" value="Ig_sub"/>
</dbReference>
<accession>A0AAQ6ILV9</accession>
<feature type="chain" id="PRO_5043344441" description="Ig-like domain-containing protein" evidence="6">
    <location>
        <begin position="25"/>
        <end position="350"/>
    </location>
</feature>
<dbReference type="GO" id="GO:0004888">
    <property type="term" value="F:transmembrane signaling receptor activity"/>
    <property type="evidence" value="ECO:0007669"/>
    <property type="project" value="TreeGrafter"/>
</dbReference>
<dbReference type="InterPro" id="IPR036179">
    <property type="entry name" value="Ig-like_dom_sf"/>
</dbReference>
<dbReference type="GeneTree" id="ENSGT01120000272409"/>